<sequence length="283" mass="32183">MTKMIGDETEAELRRLNIERTMKDVQNERDYRNIAINKVGIKGLRYPVTVLDRNNGHQHTVASINMYVDLPHECKGTHMSRFVELLHLFRPKLSLKTFSDILNQMKAHLNAESAHIEVTFPFFIEKQAPVTASPGLMDYTCRFIGSVNSKSSVDLVSEVVVPISSVCPCSKEISDYGAHNQRGKVYLSTRFKKFIWIEDMVALVERTASCDVYSVLKRSDEKYVTEKGFSNPKFVEDIVRDIALELKADKNITWFAVGVENYESIHNHNAYACITSGQEPSLL</sequence>
<comment type="function">
    <text evidence="2">Converts GTP to 7,8-dihydroneopterin triphosphate.</text>
</comment>
<dbReference type="GO" id="GO:0003934">
    <property type="term" value="F:GTP cyclohydrolase I activity"/>
    <property type="evidence" value="ECO:0007669"/>
    <property type="project" value="UniProtKB-UniRule"/>
</dbReference>
<dbReference type="UniPathway" id="UPA00848">
    <property type="reaction ID" value="UER00151"/>
</dbReference>
<dbReference type="AlphaFoldDB" id="A0A7W0HJU6"/>
<dbReference type="PANTHER" id="PTHR36445:SF1">
    <property type="entry name" value="GTP CYCLOHYDROLASE MPTA"/>
    <property type="match status" value="1"/>
</dbReference>
<evidence type="ECO:0000256" key="2">
    <source>
        <dbReference type="HAMAP-Rule" id="MF_01527"/>
    </source>
</evidence>
<proteinExistence type="inferred from homology"/>
<comment type="catalytic activity">
    <reaction evidence="2">
        <text>GTP + H2O = 7,8-dihydroneopterin 3'-triphosphate + formate + H(+)</text>
        <dbReference type="Rhea" id="RHEA:17473"/>
        <dbReference type="ChEBI" id="CHEBI:15377"/>
        <dbReference type="ChEBI" id="CHEBI:15378"/>
        <dbReference type="ChEBI" id="CHEBI:15740"/>
        <dbReference type="ChEBI" id="CHEBI:37565"/>
        <dbReference type="ChEBI" id="CHEBI:58462"/>
        <dbReference type="EC" id="3.5.4.16"/>
    </reaction>
</comment>
<reference evidence="3 4" key="1">
    <citation type="submission" date="2020-07" db="EMBL/GenBank/DDBJ databases">
        <title>Genomic Encyclopedia of Type Strains, Phase IV (KMG-IV): sequencing the most valuable type-strain genomes for metagenomic binning, comparative biology and taxonomic classification.</title>
        <authorList>
            <person name="Goeker M."/>
        </authorList>
    </citation>
    <scope>NUCLEOTIDE SEQUENCE [LARGE SCALE GENOMIC DNA]</scope>
    <source>
        <strain evidence="3 4">DSM 17721</strain>
    </source>
</reference>
<dbReference type="GO" id="GO:0046654">
    <property type="term" value="P:tetrahydrofolate biosynthetic process"/>
    <property type="evidence" value="ECO:0007669"/>
    <property type="project" value="UniProtKB-UniRule"/>
</dbReference>
<comment type="similarity">
    <text evidence="2">Belongs to the GTP cyclohydrolase IV family.</text>
</comment>
<dbReference type="Pfam" id="PF02649">
    <property type="entry name" value="GCHY-1"/>
    <property type="match status" value="1"/>
</dbReference>
<evidence type="ECO:0000313" key="4">
    <source>
        <dbReference type="Proteomes" id="UP000525298"/>
    </source>
</evidence>
<gene>
    <name evidence="2" type="primary">folE2</name>
    <name evidence="3" type="ORF">HNR65_000927</name>
</gene>
<dbReference type="InterPro" id="IPR003801">
    <property type="entry name" value="GTP_cyclohydrolase_FolE2/MptA"/>
</dbReference>
<dbReference type="Proteomes" id="UP000525298">
    <property type="component" value="Unassembled WGS sequence"/>
</dbReference>
<dbReference type="HAMAP" id="MF_01527_B">
    <property type="entry name" value="GTP_cyclohydrol_B"/>
    <property type="match status" value="1"/>
</dbReference>
<dbReference type="NCBIfam" id="NF010200">
    <property type="entry name" value="PRK13674.1-1"/>
    <property type="match status" value="1"/>
</dbReference>
<evidence type="ECO:0000313" key="3">
    <source>
        <dbReference type="EMBL" id="MBA2880609.1"/>
    </source>
</evidence>
<protein>
    <recommendedName>
        <fullName evidence="2">GTP cyclohydrolase FolE2</fullName>
        <ecNumber evidence="2">3.5.4.16</ecNumber>
    </recommendedName>
</protein>
<feature type="site" description="May be catalytically important" evidence="2">
    <location>
        <position position="167"/>
    </location>
</feature>
<dbReference type="Gene3D" id="3.10.270.10">
    <property type="entry name" value="Urate Oxidase"/>
    <property type="match status" value="1"/>
</dbReference>
<dbReference type="EC" id="3.5.4.16" evidence="2"/>
<comment type="caution">
    <text evidence="3">The sequence shown here is derived from an EMBL/GenBank/DDBJ whole genome shotgun (WGS) entry which is preliminary data.</text>
</comment>
<comment type="pathway">
    <text evidence="2">Cofactor biosynthesis; 7,8-dihydroneopterin triphosphate biosynthesis; 7,8-dihydroneopterin triphosphate from GTP: step 1/1.</text>
</comment>
<evidence type="ECO:0000256" key="1">
    <source>
        <dbReference type="ARBA" id="ARBA00022801"/>
    </source>
</evidence>
<keyword evidence="4" id="KW-1185">Reference proteome</keyword>
<keyword evidence="1 2" id="KW-0378">Hydrolase</keyword>
<dbReference type="EMBL" id="JACDUS010000002">
    <property type="protein sequence ID" value="MBA2880609.1"/>
    <property type="molecule type" value="Genomic_DNA"/>
</dbReference>
<dbReference type="InterPro" id="IPR022838">
    <property type="entry name" value="GTP_cyclohydrolase_FolE2"/>
</dbReference>
<name>A0A7W0HJU6_9BACT</name>
<dbReference type="PANTHER" id="PTHR36445">
    <property type="entry name" value="GTP CYCLOHYDROLASE MPTA"/>
    <property type="match status" value="1"/>
</dbReference>
<organism evidence="3 4">
    <name type="scientific">Desulfosalsimonas propionicica</name>
    <dbReference type="NCBI Taxonomy" id="332175"/>
    <lineage>
        <taxon>Bacteria</taxon>
        <taxon>Pseudomonadati</taxon>
        <taxon>Thermodesulfobacteriota</taxon>
        <taxon>Desulfobacteria</taxon>
        <taxon>Desulfobacterales</taxon>
        <taxon>Desulfosalsimonadaceae</taxon>
        <taxon>Desulfosalsimonas</taxon>
    </lineage>
</organism>
<accession>A0A7W0HJU6</accession>